<evidence type="ECO:0000313" key="3">
    <source>
        <dbReference type="EMBL" id="MQS17171.1"/>
    </source>
</evidence>
<dbReference type="Gene3D" id="2.60.60.30">
    <property type="entry name" value="sav2460 like domains"/>
    <property type="match status" value="1"/>
</dbReference>
<evidence type="ECO:0000259" key="2">
    <source>
        <dbReference type="Pfam" id="PF02342"/>
    </source>
</evidence>
<organism evidence="3 4">
    <name type="scientific">Streptomyces kaniharaensis</name>
    <dbReference type="NCBI Taxonomy" id="212423"/>
    <lineage>
        <taxon>Bacteria</taxon>
        <taxon>Bacillati</taxon>
        <taxon>Actinomycetota</taxon>
        <taxon>Actinomycetes</taxon>
        <taxon>Kitasatosporales</taxon>
        <taxon>Streptomycetaceae</taxon>
        <taxon>Streptomyces</taxon>
    </lineage>
</organism>
<keyword evidence="4" id="KW-1185">Reference proteome</keyword>
<protein>
    <submittedName>
        <fullName evidence="3">TerD family protein</fullName>
    </submittedName>
</protein>
<accession>A0A6N7L0L2</accession>
<dbReference type="PANTHER" id="PTHR32097">
    <property type="entry name" value="CAMP-BINDING PROTEIN 1-RELATED"/>
    <property type="match status" value="1"/>
</dbReference>
<dbReference type="InterPro" id="IPR051324">
    <property type="entry name" value="Stress/Tellurium_Resist"/>
</dbReference>
<proteinExistence type="inferred from homology"/>
<dbReference type="PANTHER" id="PTHR32097:SF4">
    <property type="entry name" value="GENERAL STRESS PROTEIN 16U"/>
    <property type="match status" value="1"/>
</dbReference>
<sequence>MTEITAYIGLGLLDRPGVRTVEGSGEYLDGFVGDSPRQPGLPFYNQPQAVGDTARLFAKQVEGGRTVERAALVLEALPDTVRRVVVSVNMDVETGLFCDALTGATLTVEVGDSTWEFQPPGDAEIKAMAVAEIYRHRSGNEQVWKLRAVGLGWADGLAGLARDHGVVVD</sequence>
<dbReference type="Pfam" id="PF02342">
    <property type="entry name" value="TerD"/>
    <property type="match status" value="1"/>
</dbReference>
<name>A0A6N7L0L2_9ACTN</name>
<evidence type="ECO:0000256" key="1">
    <source>
        <dbReference type="ARBA" id="ARBA00008775"/>
    </source>
</evidence>
<dbReference type="OrthoDB" id="3206608at2"/>
<comment type="similarity">
    <text evidence="1">Belongs to the CAPAB/TerDEXZ family.</text>
</comment>
<dbReference type="InterPro" id="IPR003325">
    <property type="entry name" value="TerD"/>
</dbReference>
<gene>
    <name evidence="3" type="ORF">F7Q99_34565</name>
</gene>
<dbReference type="EMBL" id="WBOF01000003">
    <property type="protein sequence ID" value="MQS17171.1"/>
    <property type="molecule type" value="Genomic_DNA"/>
</dbReference>
<comment type="caution">
    <text evidence="3">The sequence shown here is derived from an EMBL/GenBank/DDBJ whole genome shotgun (WGS) entry which is preliminary data.</text>
</comment>
<evidence type="ECO:0000313" key="4">
    <source>
        <dbReference type="Proteomes" id="UP000450000"/>
    </source>
</evidence>
<dbReference type="RefSeq" id="WP_153469236.1">
    <property type="nucleotide sequence ID" value="NZ_WBOF01000003.1"/>
</dbReference>
<dbReference type="Proteomes" id="UP000450000">
    <property type="component" value="Unassembled WGS sequence"/>
</dbReference>
<feature type="domain" description="TerD" evidence="2">
    <location>
        <begin position="42"/>
        <end position="164"/>
    </location>
</feature>
<reference evidence="3 4" key="1">
    <citation type="submission" date="2019-09" db="EMBL/GenBank/DDBJ databases">
        <title>Genome Sequences of Streptomyces kaniharaensis ATCC 21070.</title>
        <authorList>
            <person name="Zhu W."/>
            <person name="De Crecy-Lagard V."/>
            <person name="Richards N.G."/>
        </authorList>
    </citation>
    <scope>NUCLEOTIDE SEQUENCE [LARGE SCALE GENOMIC DNA]</scope>
    <source>
        <strain evidence="3 4">SF-557</strain>
    </source>
</reference>
<dbReference type="CDD" id="cd06974">
    <property type="entry name" value="TerD_like"/>
    <property type="match status" value="1"/>
</dbReference>
<dbReference type="AlphaFoldDB" id="A0A6N7L0L2"/>